<name>A0A1M5MU71_FLAJO</name>
<protein>
    <submittedName>
        <fullName evidence="2">LysM domain-containing protein</fullName>
    </submittedName>
</protein>
<sequence>MYYIDKPEKSSYEKFRIYKIKKGDTLESVARDLGIDAQELRRYHNMYCEIPDLIEADFKSYLEYLILAPEKSIEAKKEQTEKKYQKVSLASNYTLPFVADKINNDYQVNYTTVFGDDVDTIEMKVSVKWLATDRNNYHLFEINKGSIYVNNTIPDTVMDELAAKTASVLYPLKIVVDESGKWVDIYNYDEIENRWKDTKEEVLDYFEGEVAENYIEHTEYALENSETLFESLSSDYFLRAFFNGIYVSYTSNYSFQNEVFFPLEKDEESKFAVQQKIDSILDESNLVKVEQKGDYVDSGGEASFGFDPWKGKINASYFLDEHSYCIEKINLECSIEYDEPIKVIVQIESLKNEEAQN</sequence>
<feature type="domain" description="LysM" evidence="1">
    <location>
        <begin position="16"/>
        <end position="62"/>
    </location>
</feature>
<organism evidence="2 3">
    <name type="scientific">Flavobacterium johnsoniae</name>
    <name type="common">Cytophaga johnsonae</name>
    <dbReference type="NCBI Taxonomy" id="986"/>
    <lineage>
        <taxon>Bacteria</taxon>
        <taxon>Pseudomonadati</taxon>
        <taxon>Bacteroidota</taxon>
        <taxon>Flavobacteriia</taxon>
        <taxon>Flavobacteriales</taxon>
        <taxon>Flavobacteriaceae</taxon>
        <taxon>Flavobacterium</taxon>
    </lineage>
</organism>
<evidence type="ECO:0000313" key="3">
    <source>
        <dbReference type="Proteomes" id="UP000184112"/>
    </source>
</evidence>
<dbReference type="SUPFAM" id="SSF54106">
    <property type="entry name" value="LysM domain"/>
    <property type="match status" value="1"/>
</dbReference>
<dbReference type="Proteomes" id="UP000184112">
    <property type="component" value="Unassembled WGS sequence"/>
</dbReference>
<evidence type="ECO:0000259" key="1">
    <source>
        <dbReference type="PROSITE" id="PS51782"/>
    </source>
</evidence>
<gene>
    <name evidence="2" type="ORF">SAMN05444388_104308</name>
</gene>
<reference evidence="2 3" key="1">
    <citation type="submission" date="2016-11" db="EMBL/GenBank/DDBJ databases">
        <authorList>
            <person name="Jaros S."/>
            <person name="Januszkiewicz K."/>
            <person name="Wedrychowicz H."/>
        </authorList>
    </citation>
    <scope>NUCLEOTIDE SEQUENCE [LARGE SCALE GENOMIC DNA]</scope>
    <source>
        <strain evidence="2 3">DSM 6792</strain>
    </source>
</reference>
<dbReference type="AlphaFoldDB" id="A0A1M5MU71"/>
<dbReference type="PROSITE" id="PS51782">
    <property type="entry name" value="LYSM"/>
    <property type="match status" value="1"/>
</dbReference>
<proteinExistence type="predicted"/>
<evidence type="ECO:0000313" key="2">
    <source>
        <dbReference type="EMBL" id="SHG80836.1"/>
    </source>
</evidence>
<dbReference type="InterPro" id="IPR018392">
    <property type="entry name" value="LysM"/>
</dbReference>
<dbReference type="RefSeq" id="WP_073409415.1">
    <property type="nucleotide sequence ID" value="NZ_FQWH01000004.1"/>
</dbReference>
<dbReference type="Pfam" id="PF01476">
    <property type="entry name" value="LysM"/>
    <property type="match status" value="1"/>
</dbReference>
<dbReference type="EMBL" id="FQWH01000004">
    <property type="protein sequence ID" value="SHG80836.1"/>
    <property type="molecule type" value="Genomic_DNA"/>
</dbReference>
<dbReference type="InterPro" id="IPR036779">
    <property type="entry name" value="LysM_dom_sf"/>
</dbReference>
<accession>A0A1M5MU71</accession>